<sequence>EDTIQKMENCIISLEAKLRKTQEQLSCLEDRLDEMQKCADDEESRLQQEIRRLKCDLEQEACCRRELEYQVASKDQLINSLRFKNGS</sequence>
<reference evidence="2" key="1">
    <citation type="submission" date="2014-12" db="EMBL/GenBank/DDBJ databases">
        <title>Insight into the proteome of Arion vulgaris.</title>
        <authorList>
            <person name="Aradska J."/>
            <person name="Bulat T."/>
            <person name="Smidak R."/>
            <person name="Sarate P."/>
            <person name="Gangsoo J."/>
            <person name="Sialana F."/>
            <person name="Bilban M."/>
            <person name="Lubec G."/>
        </authorList>
    </citation>
    <scope>NUCLEOTIDE SEQUENCE</scope>
    <source>
        <tissue evidence="2">Skin</tissue>
    </source>
</reference>
<dbReference type="AlphaFoldDB" id="A0A0B6YDX4"/>
<evidence type="ECO:0000313" key="2">
    <source>
        <dbReference type="EMBL" id="CEK54378.1"/>
    </source>
</evidence>
<feature type="non-terminal residue" evidence="2">
    <location>
        <position position="1"/>
    </location>
</feature>
<gene>
    <name evidence="2" type="primary">ORF22637</name>
</gene>
<evidence type="ECO:0000256" key="1">
    <source>
        <dbReference type="SAM" id="Coils"/>
    </source>
</evidence>
<proteinExistence type="predicted"/>
<feature type="coiled-coil region" evidence="1">
    <location>
        <begin position="4"/>
        <end position="52"/>
    </location>
</feature>
<keyword evidence="1" id="KW-0175">Coiled coil</keyword>
<organism evidence="2">
    <name type="scientific">Arion vulgaris</name>
    <dbReference type="NCBI Taxonomy" id="1028688"/>
    <lineage>
        <taxon>Eukaryota</taxon>
        <taxon>Metazoa</taxon>
        <taxon>Spiralia</taxon>
        <taxon>Lophotrochozoa</taxon>
        <taxon>Mollusca</taxon>
        <taxon>Gastropoda</taxon>
        <taxon>Heterobranchia</taxon>
        <taxon>Euthyneura</taxon>
        <taxon>Panpulmonata</taxon>
        <taxon>Eupulmonata</taxon>
        <taxon>Stylommatophora</taxon>
        <taxon>Helicina</taxon>
        <taxon>Arionoidea</taxon>
        <taxon>Arionidae</taxon>
        <taxon>Arion</taxon>
    </lineage>
</organism>
<protein>
    <submittedName>
        <fullName evidence="2">Uncharacterized protein</fullName>
    </submittedName>
</protein>
<accession>A0A0B6YDX4</accession>
<name>A0A0B6YDX4_9EUPU</name>
<dbReference type="EMBL" id="HACG01007513">
    <property type="protein sequence ID" value="CEK54378.1"/>
    <property type="molecule type" value="Transcribed_RNA"/>
</dbReference>